<gene>
    <name evidence="1" type="ORF">ASN18_0374</name>
</gene>
<name>A0ABR5SK35_9BACT</name>
<evidence type="ECO:0000313" key="1">
    <source>
        <dbReference type="EMBL" id="KWT92939.1"/>
    </source>
</evidence>
<organism evidence="1 2">
    <name type="scientific">Candidatus Magnetominusculus xianensis</name>
    <dbReference type="NCBI Taxonomy" id="1748249"/>
    <lineage>
        <taxon>Bacteria</taxon>
        <taxon>Pseudomonadati</taxon>
        <taxon>Nitrospirota</taxon>
        <taxon>Nitrospiria</taxon>
        <taxon>Nitrospirales</taxon>
        <taxon>Nitrospiraceae</taxon>
        <taxon>Candidatus Magnetominusculus</taxon>
    </lineage>
</organism>
<proteinExistence type="predicted"/>
<keyword evidence="2" id="KW-1185">Reference proteome</keyword>
<evidence type="ECO:0000313" key="2">
    <source>
        <dbReference type="Proteomes" id="UP000060487"/>
    </source>
</evidence>
<comment type="caution">
    <text evidence="1">The sequence shown here is derived from an EMBL/GenBank/DDBJ whole genome shotgun (WGS) entry which is preliminary data.</text>
</comment>
<protein>
    <submittedName>
        <fullName evidence="1">Uncharacterized protein</fullName>
    </submittedName>
</protein>
<accession>A0ABR5SK35</accession>
<sequence>MDSAAVGLRYMADVGVLAKSLDIGRFTGAMAMKLVNSVPSNGELRALATPPFNPVGTGKHVSIYA</sequence>
<dbReference type="EMBL" id="LNQR01000018">
    <property type="protein sequence ID" value="KWT92939.1"/>
    <property type="molecule type" value="Genomic_DNA"/>
</dbReference>
<dbReference type="Proteomes" id="UP000060487">
    <property type="component" value="Unassembled WGS sequence"/>
</dbReference>
<reference evidence="1 2" key="1">
    <citation type="submission" date="2015-11" db="EMBL/GenBank/DDBJ databases">
        <authorList>
            <person name="Lin W."/>
        </authorList>
    </citation>
    <scope>NUCLEOTIDE SEQUENCE [LARGE SCALE GENOMIC DNA]</scope>
    <source>
        <strain evidence="1 2">HCH-1</strain>
    </source>
</reference>